<dbReference type="RefSeq" id="WP_089525124.1">
    <property type="nucleotide sequence ID" value="NZ_NMUQ01000002.1"/>
</dbReference>
<sequence length="255" mass="28383">MSFFKNMMASMGIGAAQVDTVLEVPNSGVRPGDTIPGRIVVSGGSVAQQVNGIELLIMTSYIKEVNDTKVRENAALARLQLRESFEIGAGQREEFEFDLTLPLFTPITAGGTQVWVKTSLDIASALDAGDNDYIKVLPHPLVEEILNAVDHLGFRTREVECKYAAHSRFGTPILQEFEFVPRTRNFGRLDELEMVFIPSEGYVDVIMEVDRRSGGFSEWLGTDESRTAFRLNESEIRRGTDALSQALENKIRSFM</sequence>
<dbReference type="Proteomes" id="UP000215145">
    <property type="component" value="Unassembled WGS sequence"/>
</dbReference>
<evidence type="ECO:0000313" key="2">
    <source>
        <dbReference type="Proteomes" id="UP000215145"/>
    </source>
</evidence>
<proteinExistence type="predicted"/>
<reference evidence="1 2" key="1">
    <citation type="submission" date="2017-07" db="EMBL/GenBank/DDBJ databases">
        <title>Paenibacillus herberti R33 genome sequencing and assembly.</title>
        <authorList>
            <person name="Su W."/>
        </authorList>
    </citation>
    <scope>NUCLEOTIDE SEQUENCE [LARGE SCALE GENOMIC DNA]</scope>
    <source>
        <strain evidence="1 2">R33</strain>
    </source>
</reference>
<dbReference type="InterPro" id="IPR009776">
    <property type="entry name" value="Spore_0_M"/>
</dbReference>
<dbReference type="AlphaFoldDB" id="A0A229NWP2"/>
<protein>
    <submittedName>
        <fullName evidence="1">Sporulation protein SpoOM</fullName>
    </submittedName>
</protein>
<evidence type="ECO:0000313" key="1">
    <source>
        <dbReference type="EMBL" id="OXM14300.1"/>
    </source>
</evidence>
<accession>A0A229NWP2</accession>
<keyword evidence="2" id="KW-1185">Reference proteome</keyword>
<comment type="caution">
    <text evidence="1">The sequence shown here is derived from an EMBL/GenBank/DDBJ whole genome shotgun (WGS) entry which is preliminary data.</text>
</comment>
<organism evidence="1 2">
    <name type="scientific">Paenibacillus herberti</name>
    <dbReference type="NCBI Taxonomy" id="1619309"/>
    <lineage>
        <taxon>Bacteria</taxon>
        <taxon>Bacillati</taxon>
        <taxon>Bacillota</taxon>
        <taxon>Bacilli</taxon>
        <taxon>Bacillales</taxon>
        <taxon>Paenibacillaceae</taxon>
        <taxon>Paenibacillus</taxon>
    </lineage>
</organism>
<gene>
    <name evidence="1" type="ORF">CGZ75_15205</name>
</gene>
<dbReference type="Pfam" id="PF07070">
    <property type="entry name" value="Spo0M"/>
    <property type="match status" value="1"/>
</dbReference>
<dbReference type="PANTHER" id="PTHR40053:SF1">
    <property type="entry name" value="SPORULATION-CONTROL PROTEIN SPO0M"/>
    <property type="match status" value="1"/>
</dbReference>
<dbReference type="OrthoDB" id="2351239at2"/>
<dbReference type="PANTHER" id="PTHR40053">
    <property type="entry name" value="SPORULATION-CONTROL PROTEIN SPO0M"/>
    <property type="match status" value="1"/>
</dbReference>
<dbReference type="EMBL" id="NMUQ01000002">
    <property type="protein sequence ID" value="OXM14300.1"/>
    <property type="molecule type" value="Genomic_DNA"/>
</dbReference>
<name>A0A229NWP2_9BACL</name>